<keyword evidence="1" id="KW-0812">Transmembrane</keyword>
<sequence>MPANKKYLTKLKSQRFAKISAGLIGGYLVMESLHIALAFWVNHVHVLMTLRFGGFILWSALLIIAFLAKNGWKIWGIYLLLTLLFSILFYFGKSYNPII</sequence>
<evidence type="ECO:0000313" key="2">
    <source>
        <dbReference type="EMBL" id="MDT0646293.1"/>
    </source>
</evidence>
<name>A0ABU3CIW0_9FLAO</name>
<feature type="transmembrane region" description="Helical" evidence="1">
    <location>
        <begin position="47"/>
        <end position="68"/>
    </location>
</feature>
<comment type="caution">
    <text evidence="2">The sequence shown here is derived from an EMBL/GenBank/DDBJ whole genome shotgun (WGS) entry which is preliminary data.</text>
</comment>
<accession>A0ABU3CIW0</accession>
<gene>
    <name evidence="2" type="ORF">RM545_06290</name>
</gene>
<dbReference type="RefSeq" id="WP_311494468.1">
    <property type="nucleotide sequence ID" value="NZ_JAVRHO010000007.1"/>
</dbReference>
<reference evidence="2 3" key="1">
    <citation type="submission" date="2023-09" db="EMBL/GenBank/DDBJ databases">
        <authorList>
            <person name="Rey-Velasco X."/>
        </authorList>
    </citation>
    <scope>NUCLEOTIDE SEQUENCE [LARGE SCALE GENOMIC DNA]</scope>
    <source>
        <strain evidence="2 3">F260</strain>
    </source>
</reference>
<evidence type="ECO:0000256" key="1">
    <source>
        <dbReference type="SAM" id="Phobius"/>
    </source>
</evidence>
<dbReference type="EMBL" id="JAVRHO010000007">
    <property type="protein sequence ID" value="MDT0646293.1"/>
    <property type="molecule type" value="Genomic_DNA"/>
</dbReference>
<protein>
    <submittedName>
        <fullName evidence="2">Uncharacterized protein</fullName>
    </submittedName>
</protein>
<dbReference type="Proteomes" id="UP001245285">
    <property type="component" value="Unassembled WGS sequence"/>
</dbReference>
<proteinExistence type="predicted"/>
<keyword evidence="3" id="KW-1185">Reference proteome</keyword>
<evidence type="ECO:0000313" key="3">
    <source>
        <dbReference type="Proteomes" id="UP001245285"/>
    </source>
</evidence>
<feature type="transmembrane region" description="Helical" evidence="1">
    <location>
        <begin position="21"/>
        <end position="41"/>
    </location>
</feature>
<feature type="transmembrane region" description="Helical" evidence="1">
    <location>
        <begin position="75"/>
        <end position="92"/>
    </location>
</feature>
<organism evidence="2 3">
    <name type="scientific">Autumnicola lenta</name>
    <dbReference type="NCBI Taxonomy" id="3075593"/>
    <lineage>
        <taxon>Bacteria</taxon>
        <taxon>Pseudomonadati</taxon>
        <taxon>Bacteroidota</taxon>
        <taxon>Flavobacteriia</taxon>
        <taxon>Flavobacteriales</taxon>
        <taxon>Flavobacteriaceae</taxon>
        <taxon>Autumnicola</taxon>
    </lineage>
</organism>
<keyword evidence="1" id="KW-0472">Membrane</keyword>
<keyword evidence="1" id="KW-1133">Transmembrane helix</keyword>